<reference evidence="3 4" key="1">
    <citation type="submission" date="2021-01" db="EMBL/GenBank/DDBJ databases">
        <title>Genomic Encyclopedia of Type Strains, Phase IV (KMG-IV): sequencing the most valuable type-strain genomes for metagenomic binning, comparative biology and taxonomic classification.</title>
        <authorList>
            <person name="Goeker M."/>
        </authorList>
    </citation>
    <scope>NUCLEOTIDE SEQUENCE [LARGE SCALE GENOMIC DNA]</scope>
    <source>
        <strain evidence="3 4">DSM 104297</strain>
    </source>
</reference>
<evidence type="ECO:0000313" key="3">
    <source>
        <dbReference type="EMBL" id="MBM7703854.1"/>
    </source>
</evidence>
<accession>A0ABS2QWJ7</accession>
<name>A0ABS2QWJ7_9BACI</name>
<dbReference type="PANTHER" id="PTHR43037:SF1">
    <property type="entry name" value="BLL1128 PROTEIN"/>
    <property type="match status" value="1"/>
</dbReference>
<dbReference type="RefSeq" id="WP_239583509.1">
    <property type="nucleotide sequence ID" value="NZ_JAFBFC010000004.1"/>
</dbReference>
<sequence>MSEALAVIVAMLLLICGKEDETDWDLVLNEESTFQSFAFGGKTFKLYLPKRFDENKSYPLMVMLHGCTQDATDFAMGTNMNQLADDCEFLVLYPQQTQKSNVKKCWNWFSPSHQKRGKGEPRIIVGMVNKVKSMYNIRDDQVYVAGLSAGGAMSVILGATYPDVFSGIGVAAGLEYKAASNVLGAYASMASGGPNPIKQGKLAYKQMGKHARAVPIIVFQGTADRTVIQKNAHQVVSQWIVTNDLADNGEMDDWIRDVTIDVCTEAVPFGRSYTSYTYKIEDNWVVAQKHIIDGMGHAWSGGNEAGTYTDPQGPDASKIMWEFFMSQSTAVH</sequence>
<dbReference type="NCBIfam" id="TIGR01840">
    <property type="entry name" value="esterase_phb"/>
    <property type="match status" value="1"/>
</dbReference>
<dbReference type="SUPFAM" id="SSF53474">
    <property type="entry name" value="alpha/beta-Hydrolases"/>
    <property type="match status" value="2"/>
</dbReference>
<dbReference type="InterPro" id="IPR029058">
    <property type="entry name" value="AB_hydrolase_fold"/>
</dbReference>
<dbReference type="EMBL" id="JAFBFC010000004">
    <property type="protein sequence ID" value="MBM7703854.1"/>
    <property type="molecule type" value="Genomic_DNA"/>
</dbReference>
<dbReference type="PANTHER" id="PTHR43037">
    <property type="entry name" value="UNNAMED PRODUCT-RELATED"/>
    <property type="match status" value="1"/>
</dbReference>
<evidence type="ECO:0000256" key="2">
    <source>
        <dbReference type="ARBA" id="ARBA00022801"/>
    </source>
</evidence>
<dbReference type="Proteomes" id="UP000809829">
    <property type="component" value="Unassembled WGS sequence"/>
</dbReference>
<keyword evidence="2" id="KW-0378">Hydrolase</keyword>
<dbReference type="InterPro" id="IPR010126">
    <property type="entry name" value="Esterase_phb"/>
</dbReference>
<protein>
    <submittedName>
        <fullName evidence="3">Poly(Hydroxyalkanoate) depolymerase family esterase</fullName>
    </submittedName>
</protein>
<keyword evidence="1" id="KW-0732">Signal</keyword>
<dbReference type="Pfam" id="PF10503">
    <property type="entry name" value="Esterase_PHB"/>
    <property type="match status" value="1"/>
</dbReference>
<evidence type="ECO:0000256" key="1">
    <source>
        <dbReference type="ARBA" id="ARBA00022729"/>
    </source>
</evidence>
<gene>
    <name evidence="3" type="ORF">JOC83_002703</name>
</gene>
<proteinExistence type="predicted"/>
<comment type="caution">
    <text evidence="3">The sequence shown here is derived from an EMBL/GenBank/DDBJ whole genome shotgun (WGS) entry which is preliminary data.</text>
</comment>
<keyword evidence="4" id="KW-1185">Reference proteome</keyword>
<organism evidence="3 4">
    <name type="scientific">Priestia iocasae</name>
    <dbReference type="NCBI Taxonomy" id="2291674"/>
    <lineage>
        <taxon>Bacteria</taxon>
        <taxon>Bacillati</taxon>
        <taxon>Bacillota</taxon>
        <taxon>Bacilli</taxon>
        <taxon>Bacillales</taxon>
        <taxon>Bacillaceae</taxon>
        <taxon>Priestia</taxon>
    </lineage>
</organism>
<dbReference type="Gene3D" id="3.40.50.1820">
    <property type="entry name" value="alpha/beta hydrolase"/>
    <property type="match status" value="1"/>
</dbReference>
<evidence type="ECO:0000313" key="4">
    <source>
        <dbReference type="Proteomes" id="UP000809829"/>
    </source>
</evidence>
<dbReference type="InterPro" id="IPR050955">
    <property type="entry name" value="Plant_Biomass_Hydrol_Est"/>
</dbReference>